<organism evidence="4 5">
    <name type="scientific">Streptomyces galbus</name>
    <dbReference type="NCBI Taxonomy" id="33898"/>
    <lineage>
        <taxon>Bacteria</taxon>
        <taxon>Bacillati</taxon>
        <taxon>Actinomycetota</taxon>
        <taxon>Actinomycetes</taxon>
        <taxon>Kitasatosporales</taxon>
        <taxon>Streptomycetaceae</taxon>
        <taxon>Streptomyces</taxon>
    </lineage>
</organism>
<evidence type="ECO:0000313" key="4">
    <source>
        <dbReference type="EMBL" id="TKT08031.1"/>
    </source>
</evidence>
<reference evidence="4 5" key="1">
    <citation type="submission" date="2019-04" db="EMBL/GenBank/DDBJ databases">
        <title>Streptomyces lasaliensis sp.nov., an Actinomycete isolated from soil which produces the polyether antibiotic lasalocid.</title>
        <authorList>
            <person name="Erwin G."/>
            <person name="Haber C."/>
        </authorList>
    </citation>
    <scope>NUCLEOTIDE SEQUENCE [LARGE SCALE GENOMIC DNA]</scope>
    <source>
        <strain evidence="4 5">DSM 40089</strain>
    </source>
</reference>
<dbReference type="EMBL" id="SZPR01000015">
    <property type="protein sequence ID" value="TKT08031.1"/>
    <property type="molecule type" value="Genomic_DNA"/>
</dbReference>
<comment type="caution">
    <text evidence="4">The sequence shown here is derived from an EMBL/GenBank/DDBJ whole genome shotgun (WGS) entry which is preliminary data.</text>
</comment>
<proteinExistence type="predicted"/>
<evidence type="ECO:0000259" key="3">
    <source>
        <dbReference type="Pfam" id="PF04909"/>
    </source>
</evidence>
<dbReference type="RefSeq" id="WP_137301568.1">
    <property type="nucleotide sequence ID" value="NZ_BMVD01000008.1"/>
</dbReference>
<accession>A0A4U5X1Z9</accession>
<name>A0A4U5X1Z9_STRGB</name>
<protein>
    <submittedName>
        <fullName evidence="4">Amidohydrolase</fullName>
    </submittedName>
</protein>
<evidence type="ECO:0000256" key="1">
    <source>
        <dbReference type="ARBA" id="ARBA00023239"/>
    </source>
</evidence>
<dbReference type="GO" id="GO:0016831">
    <property type="term" value="F:carboxy-lyase activity"/>
    <property type="evidence" value="ECO:0007669"/>
    <property type="project" value="InterPro"/>
</dbReference>
<dbReference type="SUPFAM" id="SSF51556">
    <property type="entry name" value="Metallo-dependent hydrolases"/>
    <property type="match status" value="1"/>
</dbReference>
<dbReference type="GO" id="GO:0016787">
    <property type="term" value="F:hydrolase activity"/>
    <property type="evidence" value="ECO:0007669"/>
    <property type="project" value="UniProtKB-KW"/>
</dbReference>
<dbReference type="InterPro" id="IPR032465">
    <property type="entry name" value="ACMSD"/>
</dbReference>
<keyword evidence="4" id="KW-0378">Hydrolase</keyword>
<dbReference type="InterPro" id="IPR006311">
    <property type="entry name" value="TAT_signal"/>
</dbReference>
<dbReference type="PANTHER" id="PTHR21240">
    <property type="entry name" value="2-AMINO-3-CARBOXYLMUCONATE-6-SEMIALDEHYDE DECARBOXYLASE"/>
    <property type="match status" value="1"/>
</dbReference>
<feature type="compositionally biased region" description="Low complexity" evidence="2">
    <location>
        <begin position="32"/>
        <end position="42"/>
    </location>
</feature>
<keyword evidence="1" id="KW-0456">Lyase</keyword>
<feature type="region of interest" description="Disordered" evidence="2">
    <location>
        <begin position="32"/>
        <end position="54"/>
    </location>
</feature>
<dbReference type="Gene3D" id="3.20.20.140">
    <property type="entry name" value="Metal-dependent hydrolases"/>
    <property type="match status" value="1"/>
</dbReference>
<sequence length="363" mass="38397">MTTRRRALIGVAGVTVGGLGLNISPRQAAPAQAATVPSATAADRGKGQAPPPRTVDVHAHYVTPAYRKALLDAGISQPDGMPAIPDWSADKALQVMDRTGISVAMLSVSSPGFALGDAGKTRTLVRLVNQEGADLVKANPSRFGLFASLPLPDVEAAVAEVAYAYDVLQVDGIAMETNYEDTYLGDPTFRPVLAELNKRKAVVHLHPTSPACWEATALGRPRPMVEFLFDTTRTVAQLILDNVIADYPGIRFIVPHAGAALPVMADRIAAFATLSTPPVDVIGALKRLYYDVAGFSLPRALPALLNLVDSSRLLYGSDYPFTSDVVVQALAGQLGTTTALSAGDKQRMFAGNALGLFPRLGER</sequence>
<evidence type="ECO:0000256" key="2">
    <source>
        <dbReference type="SAM" id="MobiDB-lite"/>
    </source>
</evidence>
<dbReference type="AlphaFoldDB" id="A0A4U5X1Z9"/>
<dbReference type="PANTHER" id="PTHR21240:SF28">
    <property type="entry name" value="ISO-OROTATE DECARBOXYLASE (EUROFUNG)"/>
    <property type="match status" value="1"/>
</dbReference>
<evidence type="ECO:0000313" key="5">
    <source>
        <dbReference type="Proteomes" id="UP000308632"/>
    </source>
</evidence>
<dbReference type="GO" id="GO:0005737">
    <property type="term" value="C:cytoplasm"/>
    <property type="evidence" value="ECO:0007669"/>
    <property type="project" value="TreeGrafter"/>
</dbReference>
<dbReference type="InterPro" id="IPR032466">
    <property type="entry name" value="Metal_Hydrolase"/>
</dbReference>
<gene>
    <name evidence="4" type="ORF">E4U92_18625</name>
</gene>
<dbReference type="Proteomes" id="UP000308632">
    <property type="component" value="Unassembled WGS sequence"/>
</dbReference>
<dbReference type="PROSITE" id="PS51318">
    <property type="entry name" value="TAT"/>
    <property type="match status" value="1"/>
</dbReference>
<dbReference type="InterPro" id="IPR006680">
    <property type="entry name" value="Amidohydro-rel"/>
</dbReference>
<dbReference type="Pfam" id="PF04909">
    <property type="entry name" value="Amidohydro_2"/>
    <property type="match status" value="1"/>
</dbReference>
<dbReference type="GO" id="GO:0019748">
    <property type="term" value="P:secondary metabolic process"/>
    <property type="evidence" value="ECO:0007669"/>
    <property type="project" value="TreeGrafter"/>
</dbReference>
<feature type="domain" description="Amidohydrolase-related" evidence="3">
    <location>
        <begin position="55"/>
        <end position="358"/>
    </location>
</feature>